<keyword evidence="7" id="KW-0479">Metal-binding</keyword>
<dbReference type="InterPro" id="IPR036425">
    <property type="entry name" value="MoaB/Mog-like_dom_sf"/>
</dbReference>
<dbReference type="InterPro" id="IPR036135">
    <property type="entry name" value="MoeA_linker/N_sf"/>
</dbReference>
<dbReference type="InterPro" id="IPR001453">
    <property type="entry name" value="MoaB/Mog_dom"/>
</dbReference>
<evidence type="ECO:0000256" key="7">
    <source>
        <dbReference type="RuleBase" id="RU365090"/>
    </source>
</evidence>
<comment type="catalytic activity">
    <reaction evidence="6">
        <text>adenylyl-molybdopterin + molybdate = Mo-molybdopterin + AMP + H(+)</text>
        <dbReference type="Rhea" id="RHEA:35047"/>
        <dbReference type="ChEBI" id="CHEBI:15378"/>
        <dbReference type="ChEBI" id="CHEBI:36264"/>
        <dbReference type="ChEBI" id="CHEBI:62727"/>
        <dbReference type="ChEBI" id="CHEBI:71302"/>
        <dbReference type="ChEBI" id="CHEBI:456215"/>
        <dbReference type="EC" id="2.10.1.1"/>
    </reaction>
</comment>
<dbReference type="SUPFAM" id="SSF53218">
    <property type="entry name" value="Molybdenum cofactor biosynthesis proteins"/>
    <property type="match status" value="1"/>
</dbReference>
<dbReference type="SUPFAM" id="SSF63867">
    <property type="entry name" value="MoeA C-terminal domain-like"/>
    <property type="match status" value="1"/>
</dbReference>
<dbReference type="Gene3D" id="3.90.105.10">
    <property type="entry name" value="Molybdopterin biosynthesis moea protein, domain 2"/>
    <property type="match status" value="1"/>
</dbReference>
<evidence type="ECO:0000256" key="2">
    <source>
        <dbReference type="ARBA" id="ARBA00005046"/>
    </source>
</evidence>
<evidence type="ECO:0000256" key="4">
    <source>
        <dbReference type="ARBA" id="ARBA00022505"/>
    </source>
</evidence>
<evidence type="ECO:0000256" key="6">
    <source>
        <dbReference type="ARBA" id="ARBA00047317"/>
    </source>
</evidence>
<dbReference type="SUPFAM" id="SSF63882">
    <property type="entry name" value="MoeA N-terminal region -like"/>
    <property type="match status" value="1"/>
</dbReference>
<dbReference type="Pfam" id="PF03454">
    <property type="entry name" value="MoeA_C"/>
    <property type="match status" value="1"/>
</dbReference>
<comment type="function">
    <text evidence="1 7">Catalyzes the insertion of molybdate into adenylated molybdopterin with the concomitant release of AMP.</text>
</comment>
<comment type="pathway">
    <text evidence="2 7">Cofactor biosynthesis; molybdopterin biosynthesis.</text>
</comment>
<name>A0ABT8G8R7_9MICO</name>
<evidence type="ECO:0000313" key="9">
    <source>
        <dbReference type="EMBL" id="MDN4475535.1"/>
    </source>
</evidence>
<keyword evidence="7" id="KW-0808">Transferase</keyword>
<dbReference type="SMART" id="SM00852">
    <property type="entry name" value="MoCF_biosynth"/>
    <property type="match status" value="1"/>
</dbReference>
<evidence type="ECO:0000256" key="1">
    <source>
        <dbReference type="ARBA" id="ARBA00002901"/>
    </source>
</evidence>
<dbReference type="InterPro" id="IPR036688">
    <property type="entry name" value="MoeA_C_domain_IV_sf"/>
</dbReference>
<evidence type="ECO:0000256" key="5">
    <source>
        <dbReference type="ARBA" id="ARBA00023150"/>
    </source>
</evidence>
<sequence length="402" mass="40933">MLSRTLEEHRAAVTNALAPIPPLTVLVGDAAGATLVEPLVAAAPLPAHDVAAWDGYAVRAGDVGADALPVAHDVSFADRGPRTHLPGTAARVASGMPVPTGADAVVPLVATDRGVARVAFHAPVRAGAGVRRAGTDAAAGRMVVPAGRRLGGRELALAASLGHPRLTVRPVPRVVVLATGSELVDPGSGRAGVPEATGHLIAVAARNAGAHAYRVGPVPDDRPTLRTAIEDQLVRADLLIVTGGLSDGGQDTVAQVLQDLGDVDDVRLALEPGPHHAFAMLGEEGARRVPTIALPGAPAAAALAFEAYVRPALRRMCGFTEVVRPGVRGRLDRGWPSPPGITQAVPVRLGLDPSGTVTASPACEPGDVTLAALGDADGIAWVDAATTEVRAGDVLRCTVWDD</sequence>
<feature type="domain" description="MoaB/Mog" evidence="8">
    <location>
        <begin position="175"/>
        <end position="315"/>
    </location>
</feature>
<comment type="caution">
    <text evidence="9">The sequence shown here is derived from an EMBL/GenBank/DDBJ whole genome shotgun (WGS) entry which is preliminary data.</text>
</comment>
<keyword evidence="7" id="KW-0460">Magnesium</keyword>
<dbReference type="Gene3D" id="3.40.980.10">
    <property type="entry name" value="MoaB/Mog-like domain"/>
    <property type="match status" value="1"/>
</dbReference>
<evidence type="ECO:0000313" key="10">
    <source>
        <dbReference type="Proteomes" id="UP001172728"/>
    </source>
</evidence>
<dbReference type="Pfam" id="PF00994">
    <property type="entry name" value="MoCF_biosynth"/>
    <property type="match status" value="1"/>
</dbReference>
<protein>
    <recommendedName>
        <fullName evidence="7">Molybdopterin molybdenumtransferase</fullName>
        <ecNumber evidence="7">2.10.1.1</ecNumber>
    </recommendedName>
</protein>
<dbReference type="EC" id="2.10.1.1" evidence="7"/>
<evidence type="ECO:0000259" key="8">
    <source>
        <dbReference type="SMART" id="SM00852"/>
    </source>
</evidence>
<dbReference type="PANTHER" id="PTHR10192">
    <property type="entry name" value="MOLYBDOPTERIN BIOSYNTHESIS PROTEIN"/>
    <property type="match status" value="1"/>
</dbReference>
<comment type="similarity">
    <text evidence="3 7">Belongs to the MoeA family.</text>
</comment>
<dbReference type="CDD" id="cd00887">
    <property type="entry name" value="MoeA"/>
    <property type="match status" value="1"/>
</dbReference>
<dbReference type="PANTHER" id="PTHR10192:SF5">
    <property type="entry name" value="GEPHYRIN"/>
    <property type="match status" value="1"/>
</dbReference>
<comment type="cofactor">
    <cofactor evidence="7">
        <name>Mg(2+)</name>
        <dbReference type="ChEBI" id="CHEBI:18420"/>
    </cofactor>
</comment>
<keyword evidence="10" id="KW-1185">Reference proteome</keyword>
<dbReference type="EMBL" id="JAUHPW010000004">
    <property type="protein sequence ID" value="MDN4475535.1"/>
    <property type="molecule type" value="Genomic_DNA"/>
</dbReference>
<reference evidence="9" key="1">
    <citation type="submission" date="2023-06" db="EMBL/GenBank/DDBJ databases">
        <title>Sysu t00192.</title>
        <authorList>
            <person name="Gao L."/>
            <person name="Fang B.-Z."/>
            <person name="Li W.-J."/>
        </authorList>
    </citation>
    <scope>NUCLEOTIDE SEQUENCE</scope>
    <source>
        <strain evidence="9">SYSU T00192</strain>
    </source>
</reference>
<dbReference type="Proteomes" id="UP001172728">
    <property type="component" value="Unassembled WGS sequence"/>
</dbReference>
<keyword evidence="4 7" id="KW-0500">Molybdenum</keyword>
<dbReference type="Pfam" id="PF03453">
    <property type="entry name" value="MoeA_N"/>
    <property type="match status" value="1"/>
</dbReference>
<accession>A0ABT8G8R7</accession>
<dbReference type="InterPro" id="IPR005111">
    <property type="entry name" value="MoeA_C_domain_IV"/>
</dbReference>
<dbReference type="InterPro" id="IPR038987">
    <property type="entry name" value="MoeA-like"/>
</dbReference>
<keyword evidence="5 7" id="KW-0501">Molybdenum cofactor biosynthesis</keyword>
<dbReference type="InterPro" id="IPR005110">
    <property type="entry name" value="MoeA_linker/N"/>
</dbReference>
<dbReference type="Gene3D" id="2.170.190.11">
    <property type="entry name" value="Molybdopterin biosynthesis moea protein, domain 3"/>
    <property type="match status" value="1"/>
</dbReference>
<proteinExistence type="inferred from homology"/>
<gene>
    <name evidence="9" type="ORF">QQX09_06675</name>
</gene>
<dbReference type="Gene3D" id="2.40.340.10">
    <property type="entry name" value="MoeA, C-terminal, domain IV"/>
    <property type="match status" value="1"/>
</dbReference>
<evidence type="ECO:0000256" key="3">
    <source>
        <dbReference type="ARBA" id="ARBA00010763"/>
    </source>
</evidence>
<dbReference type="NCBIfam" id="NF045515">
    <property type="entry name" value="Glp_gephyrin"/>
    <property type="match status" value="1"/>
</dbReference>
<dbReference type="RefSeq" id="WP_301132694.1">
    <property type="nucleotide sequence ID" value="NZ_JAUHPW010000004.1"/>
</dbReference>
<organism evidence="9 10">
    <name type="scientific">Demequina litoralis</name>
    <dbReference type="NCBI Taxonomy" id="3051660"/>
    <lineage>
        <taxon>Bacteria</taxon>
        <taxon>Bacillati</taxon>
        <taxon>Actinomycetota</taxon>
        <taxon>Actinomycetes</taxon>
        <taxon>Micrococcales</taxon>
        <taxon>Demequinaceae</taxon>
        <taxon>Demequina</taxon>
    </lineage>
</organism>